<protein>
    <submittedName>
        <fullName evidence="2">Uncharacterized protein</fullName>
    </submittedName>
</protein>
<feature type="region of interest" description="Disordered" evidence="1">
    <location>
        <begin position="1"/>
        <end position="24"/>
    </location>
</feature>
<accession>A0A815SWG9</accession>
<evidence type="ECO:0000313" key="3">
    <source>
        <dbReference type="Proteomes" id="UP000663882"/>
    </source>
</evidence>
<gene>
    <name evidence="2" type="ORF">RFH988_LOCUS38598</name>
</gene>
<reference evidence="2" key="1">
    <citation type="submission" date="2021-02" db="EMBL/GenBank/DDBJ databases">
        <authorList>
            <person name="Nowell W R."/>
        </authorList>
    </citation>
    <scope>NUCLEOTIDE SEQUENCE</scope>
</reference>
<comment type="caution">
    <text evidence="2">The sequence shown here is derived from an EMBL/GenBank/DDBJ whole genome shotgun (WGS) entry which is preliminary data.</text>
</comment>
<dbReference type="AlphaFoldDB" id="A0A815SWG9"/>
<organism evidence="2 3">
    <name type="scientific">Rotaria sordida</name>
    <dbReference type="NCBI Taxonomy" id="392033"/>
    <lineage>
        <taxon>Eukaryota</taxon>
        <taxon>Metazoa</taxon>
        <taxon>Spiralia</taxon>
        <taxon>Gnathifera</taxon>
        <taxon>Rotifera</taxon>
        <taxon>Eurotatoria</taxon>
        <taxon>Bdelloidea</taxon>
        <taxon>Philodinida</taxon>
        <taxon>Philodinidae</taxon>
        <taxon>Rotaria</taxon>
    </lineage>
</organism>
<dbReference type="Proteomes" id="UP000663882">
    <property type="component" value="Unassembled WGS sequence"/>
</dbReference>
<sequence length="38" mass="4397">EIDNNEDDDSVDFDDDSVGFDDEDGSFSKEIQFLFVYN</sequence>
<feature type="non-terminal residue" evidence="2">
    <location>
        <position position="1"/>
    </location>
</feature>
<evidence type="ECO:0000313" key="2">
    <source>
        <dbReference type="EMBL" id="CAF1496271.1"/>
    </source>
</evidence>
<dbReference type="EMBL" id="CAJNOO010010064">
    <property type="protein sequence ID" value="CAF1496271.1"/>
    <property type="molecule type" value="Genomic_DNA"/>
</dbReference>
<evidence type="ECO:0000256" key="1">
    <source>
        <dbReference type="SAM" id="MobiDB-lite"/>
    </source>
</evidence>
<name>A0A815SWG9_9BILA</name>
<proteinExistence type="predicted"/>